<evidence type="ECO:0000256" key="2">
    <source>
        <dbReference type="ARBA" id="ARBA00022801"/>
    </source>
</evidence>
<keyword evidence="1" id="KW-0547">Nucleotide-binding</keyword>
<dbReference type="InterPro" id="IPR027417">
    <property type="entry name" value="P-loop_NTPase"/>
</dbReference>
<keyword evidence="2" id="KW-0378">Hydrolase</keyword>
<dbReference type="InterPro" id="IPR000212">
    <property type="entry name" value="DNA_helicase_UvrD/REP"/>
</dbReference>
<dbReference type="GO" id="GO:0016787">
    <property type="term" value="F:hydrolase activity"/>
    <property type="evidence" value="ECO:0007669"/>
    <property type="project" value="UniProtKB-KW"/>
</dbReference>
<feature type="domain" description="UvrD-like helicase C-terminal" evidence="5">
    <location>
        <begin position="429"/>
        <end position="491"/>
    </location>
</feature>
<dbReference type="PANTHER" id="PTHR11070">
    <property type="entry name" value="UVRD / RECB / PCRA DNA HELICASE FAMILY MEMBER"/>
    <property type="match status" value="1"/>
</dbReference>
<dbReference type="GO" id="GO:0043138">
    <property type="term" value="F:3'-5' DNA helicase activity"/>
    <property type="evidence" value="ECO:0007669"/>
    <property type="project" value="TreeGrafter"/>
</dbReference>
<dbReference type="PANTHER" id="PTHR11070:SF2">
    <property type="entry name" value="ATP-DEPENDENT DNA HELICASE SRS2"/>
    <property type="match status" value="1"/>
</dbReference>
<accession>A0A927MRV0</accession>
<dbReference type="GO" id="GO:0003677">
    <property type="term" value="F:DNA binding"/>
    <property type="evidence" value="ECO:0007669"/>
    <property type="project" value="InterPro"/>
</dbReference>
<dbReference type="InterPro" id="IPR014017">
    <property type="entry name" value="DNA_helicase_UvrD-like_C"/>
</dbReference>
<dbReference type="RefSeq" id="WP_192748473.1">
    <property type="nucleotide sequence ID" value="NZ_BAABJL010000266.1"/>
</dbReference>
<dbReference type="SUPFAM" id="SSF52540">
    <property type="entry name" value="P-loop containing nucleoside triphosphate hydrolases"/>
    <property type="match status" value="1"/>
</dbReference>
<dbReference type="Pfam" id="PF13361">
    <property type="entry name" value="UvrD_C"/>
    <property type="match status" value="1"/>
</dbReference>
<proteinExistence type="predicted"/>
<dbReference type="GO" id="GO:0005524">
    <property type="term" value="F:ATP binding"/>
    <property type="evidence" value="ECO:0007669"/>
    <property type="project" value="UniProtKB-KW"/>
</dbReference>
<gene>
    <name evidence="6" type="ORF">HEB94_000581</name>
</gene>
<dbReference type="EMBL" id="JADBEM010000001">
    <property type="protein sequence ID" value="MBE1603733.1"/>
    <property type="molecule type" value="Genomic_DNA"/>
</dbReference>
<evidence type="ECO:0000256" key="4">
    <source>
        <dbReference type="ARBA" id="ARBA00022840"/>
    </source>
</evidence>
<organism evidence="6 7">
    <name type="scientific">Actinopolymorpha pittospori</name>
    <dbReference type="NCBI Taxonomy" id="648752"/>
    <lineage>
        <taxon>Bacteria</taxon>
        <taxon>Bacillati</taxon>
        <taxon>Actinomycetota</taxon>
        <taxon>Actinomycetes</taxon>
        <taxon>Propionibacteriales</taxon>
        <taxon>Actinopolymorphaceae</taxon>
        <taxon>Actinopolymorpha</taxon>
    </lineage>
</organism>
<evidence type="ECO:0000256" key="3">
    <source>
        <dbReference type="ARBA" id="ARBA00022806"/>
    </source>
</evidence>
<reference evidence="6" key="1">
    <citation type="submission" date="2020-10" db="EMBL/GenBank/DDBJ databases">
        <title>Sequencing the genomes of 1000 actinobacteria strains.</title>
        <authorList>
            <person name="Klenk H.-P."/>
        </authorList>
    </citation>
    <scope>NUCLEOTIDE SEQUENCE</scope>
    <source>
        <strain evidence="6">DSM 45354</strain>
    </source>
</reference>
<evidence type="ECO:0000313" key="7">
    <source>
        <dbReference type="Proteomes" id="UP000638648"/>
    </source>
</evidence>
<protein>
    <recommendedName>
        <fullName evidence="5">UvrD-like helicase C-terminal domain-containing protein</fullName>
    </recommendedName>
</protein>
<keyword evidence="7" id="KW-1185">Reference proteome</keyword>
<evidence type="ECO:0000259" key="5">
    <source>
        <dbReference type="Pfam" id="PF13361"/>
    </source>
</evidence>
<dbReference type="Pfam" id="PF13245">
    <property type="entry name" value="AAA_19"/>
    <property type="match status" value="1"/>
</dbReference>
<dbReference type="AlphaFoldDB" id="A0A927MRV0"/>
<evidence type="ECO:0000256" key="1">
    <source>
        <dbReference type="ARBA" id="ARBA00022741"/>
    </source>
</evidence>
<sequence length="520" mass="57235">MGTVNVADVKDTVTRHLSEAGFAVFTPESDGLPSLVAAHPTHGLIAIDLVDKPGDATVELNRKVSRLRNDVPEVDRVRTRRLLIASDLKTSDGQSFTTADAVAGTFLPDLPARPMEQATIDALAAFFAPRLSIEVPRRTPMTDDAASERAKHRLLLDATQSAIARRDVDDVLVISGPPGSGKTLVLAARAKWLAAQHPDWLIVLLCYNRLLVPYLESLVWGHANISVYTFGRFTARLGVRVSLDNEEWAESNVTRALKDIEPTYDALLIDEWQDFMNPWTRLALATIKPRRGGVTLAGDPIQALYRDGDGQSALAGRKVETAALARPYRSTRQILDVTSALDETMDVRGRTAAFEGEPVDLVWAENTSAIASAVARDVQLLLANNERKPQDIGVLVTRKWDMGTVVAALKNAKVPVKPVYPNKVDEFDLADPCIKVMTVHSAKGYEFEVVFLVGMERLANPDGSERAEREGRAGYVGATRAKDQLVLTYSKENVYLDRIRALPAELVRQWVWPDDYPEVG</sequence>
<dbReference type="GO" id="GO:0000725">
    <property type="term" value="P:recombinational repair"/>
    <property type="evidence" value="ECO:0007669"/>
    <property type="project" value="TreeGrafter"/>
</dbReference>
<dbReference type="Gene3D" id="3.40.50.300">
    <property type="entry name" value="P-loop containing nucleotide triphosphate hydrolases"/>
    <property type="match status" value="2"/>
</dbReference>
<evidence type="ECO:0000313" key="6">
    <source>
        <dbReference type="EMBL" id="MBE1603733.1"/>
    </source>
</evidence>
<keyword evidence="3" id="KW-0347">Helicase</keyword>
<comment type="caution">
    <text evidence="6">The sequence shown here is derived from an EMBL/GenBank/DDBJ whole genome shotgun (WGS) entry which is preliminary data.</text>
</comment>
<name>A0A927MRV0_9ACTN</name>
<dbReference type="Proteomes" id="UP000638648">
    <property type="component" value="Unassembled WGS sequence"/>
</dbReference>
<keyword evidence="4" id="KW-0067">ATP-binding</keyword>